<protein>
    <submittedName>
        <fullName evidence="1">Uncharacterized protein</fullName>
    </submittedName>
</protein>
<sequence length="80" mass="9722">MKHVYDNIWRGLVPPRVEILVCHDRRIEHQRILAKKRNLKMGEDTCVLCHGEIEMDKEFKAKGQWEELAINNMQRWTHWI</sequence>
<accession>A0ABU6QRP8</accession>
<gene>
    <name evidence="1" type="ORF">PIB30_080466</name>
</gene>
<evidence type="ECO:0000313" key="2">
    <source>
        <dbReference type="Proteomes" id="UP001341840"/>
    </source>
</evidence>
<dbReference type="EMBL" id="JASCZI010001173">
    <property type="protein sequence ID" value="MED6114468.1"/>
    <property type="molecule type" value="Genomic_DNA"/>
</dbReference>
<name>A0ABU6QRP8_9FABA</name>
<keyword evidence="2" id="KW-1185">Reference proteome</keyword>
<reference evidence="1 2" key="1">
    <citation type="journal article" date="2023" name="Plants (Basel)">
        <title>Bridging the Gap: Combining Genomics and Transcriptomics Approaches to Understand Stylosanthes scabra, an Orphan Legume from the Brazilian Caatinga.</title>
        <authorList>
            <person name="Ferreira-Neto J.R.C."/>
            <person name="da Silva M.D."/>
            <person name="Binneck E."/>
            <person name="de Melo N.F."/>
            <person name="da Silva R.H."/>
            <person name="de Melo A.L.T.M."/>
            <person name="Pandolfi V."/>
            <person name="Bustamante F.O."/>
            <person name="Brasileiro-Vidal A.C."/>
            <person name="Benko-Iseppon A.M."/>
        </authorList>
    </citation>
    <scope>NUCLEOTIDE SEQUENCE [LARGE SCALE GENOMIC DNA]</scope>
    <source>
        <tissue evidence="1">Leaves</tissue>
    </source>
</reference>
<proteinExistence type="predicted"/>
<organism evidence="1 2">
    <name type="scientific">Stylosanthes scabra</name>
    <dbReference type="NCBI Taxonomy" id="79078"/>
    <lineage>
        <taxon>Eukaryota</taxon>
        <taxon>Viridiplantae</taxon>
        <taxon>Streptophyta</taxon>
        <taxon>Embryophyta</taxon>
        <taxon>Tracheophyta</taxon>
        <taxon>Spermatophyta</taxon>
        <taxon>Magnoliopsida</taxon>
        <taxon>eudicotyledons</taxon>
        <taxon>Gunneridae</taxon>
        <taxon>Pentapetalae</taxon>
        <taxon>rosids</taxon>
        <taxon>fabids</taxon>
        <taxon>Fabales</taxon>
        <taxon>Fabaceae</taxon>
        <taxon>Papilionoideae</taxon>
        <taxon>50 kb inversion clade</taxon>
        <taxon>dalbergioids sensu lato</taxon>
        <taxon>Dalbergieae</taxon>
        <taxon>Pterocarpus clade</taxon>
        <taxon>Stylosanthes</taxon>
    </lineage>
</organism>
<comment type="caution">
    <text evidence="1">The sequence shown here is derived from an EMBL/GenBank/DDBJ whole genome shotgun (WGS) entry which is preliminary data.</text>
</comment>
<evidence type="ECO:0000313" key="1">
    <source>
        <dbReference type="EMBL" id="MED6114468.1"/>
    </source>
</evidence>
<dbReference type="Proteomes" id="UP001341840">
    <property type="component" value="Unassembled WGS sequence"/>
</dbReference>